<sequence length="345" mass="39751">YFYAVLFNIVIWSSVVGNSIVIWIVLCHERMRTVTNYYLLNLAIADASISILNTGFTWSYLVHYNWTWPHFYCAINNFMGIAPICASVFTMIVMSIDRYWAVVHPLRKRPGRKATVAVIVVIWLVSGIVSLPSGLASHLLIYNHYDPSDQTLHQQVICLADNFPDTFLSVAVLTNLYLHMLTIIQYIVPLTVLTFTYWKVGGVLRKKESVGEVRHYKNIAAKKKASKMLALVVAIFMIVWLPYHAFFLLEPLFPTERSEIIQLIYINVYLFGMSSSIFNPIIYYFMNKRFRTGFKFVFRFLPFVKVEQYEYDAQLGGRCPRGDRASFAPSYNSASHTHTLTQSLV</sequence>
<dbReference type="PROSITE" id="PS50262">
    <property type="entry name" value="G_PROTEIN_RECEP_F1_2"/>
    <property type="match status" value="1"/>
</dbReference>
<evidence type="ECO:0000256" key="7">
    <source>
        <dbReference type="ARBA" id="ARBA00023170"/>
    </source>
</evidence>
<organism evidence="12 13">
    <name type="scientific">Pristionchus fissidentatus</name>
    <dbReference type="NCBI Taxonomy" id="1538716"/>
    <lineage>
        <taxon>Eukaryota</taxon>
        <taxon>Metazoa</taxon>
        <taxon>Ecdysozoa</taxon>
        <taxon>Nematoda</taxon>
        <taxon>Chromadorea</taxon>
        <taxon>Rhabditida</taxon>
        <taxon>Rhabditina</taxon>
        <taxon>Diplogasteromorpha</taxon>
        <taxon>Diplogasteroidea</taxon>
        <taxon>Neodiplogasteridae</taxon>
        <taxon>Pristionchus</taxon>
    </lineage>
</organism>
<dbReference type="PROSITE" id="PS00237">
    <property type="entry name" value="G_PROTEIN_RECEP_F1_1"/>
    <property type="match status" value="1"/>
</dbReference>
<feature type="transmembrane region" description="Helical" evidence="10">
    <location>
        <begin position="6"/>
        <end position="26"/>
    </location>
</feature>
<feature type="transmembrane region" description="Helical" evidence="10">
    <location>
        <begin position="260"/>
        <end position="285"/>
    </location>
</feature>
<evidence type="ECO:0000256" key="5">
    <source>
        <dbReference type="ARBA" id="ARBA00023040"/>
    </source>
</evidence>
<dbReference type="PANTHER" id="PTHR46925:SF2">
    <property type="entry name" value="G-PROTEIN COUPLED RECEPTOR TKR-1-RELATED"/>
    <property type="match status" value="1"/>
</dbReference>
<evidence type="ECO:0000256" key="8">
    <source>
        <dbReference type="ARBA" id="ARBA00023224"/>
    </source>
</evidence>
<feature type="transmembrane region" description="Helical" evidence="10">
    <location>
        <begin position="176"/>
        <end position="198"/>
    </location>
</feature>
<accession>A0AAV5W323</accession>
<evidence type="ECO:0000256" key="2">
    <source>
        <dbReference type="ARBA" id="ARBA00022475"/>
    </source>
</evidence>
<feature type="transmembrane region" description="Helical" evidence="10">
    <location>
        <begin position="78"/>
        <end position="96"/>
    </location>
</feature>
<dbReference type="PRINTS" id="PR00244">
    <property type="entry name" value="NEUROKININR"/>
</dbReference>
<evidence type="ECO:0000256" key="10">
    <source>
        <dbReference type="SAM" id="Phobius"/>
    </source>
</evidence>
<feature type="non-terminal residue" evidence="12">
    <location>
        <position position="1"/>
    </location>
</feature>
<keyword evidence="13" id="KW-1185">Reference proteome</keyword>
<evidence type="ECO:0000313" key="12">
    <source>
        <dbReference type="EMBL" id="GMT25968.1"/>
    </source>
</evidence>
<feature type="non-terminal residue" evidence="12">
    <location>
        <position position="345"/>
    </location>
</feature>
<keyword evidence="6 10" id="KW-0472">Membrane</keyword>
<keyword evidence="2" id="KW-1003">Cell membrane</keyword>
<keyword evidence="5 9" id="KW-0297">G-protein coupled receptor</keyword>
<dbReference type="SUPFAM" id="SSF81321">
    <property type="entry name" value="Family A G protein-coupled receptor-like"/>
    <property type="match status" value="1"/>
</dbReference>
<keyword evidence="3 9" id="KW-0812">Transmembrane</keyword>
<evidence type="ECO:0000256" key="4">
    <source>
        <dbReference type="ARBA" id="ARBA00022989"/>
    </source>
</evidence>
<dbReference type="AlphaFoldDB" id="A0AAV5W323"/>
<protein>
    <recommendedName>
        <fullName evidence="11">G-protein coupled receptors family 1 profile domain-containing protein</fullName>
    </recommendedName>
</protein>
<dbReference type="EMBL" id="BTSY01000004">
    <property type="protein sequence ID" value="GMT25968.1"/>
    <property type="molecule type" value="Genomic_DNA"/>
</dbReference>
<evidence type="ECO:0000313" key="13">
    <source>
        <dbReference type="Proteomes" id="UP001432322"/>
    </source>
</evidence>
<evidence type="ECO:0000256" key="1">
    <source>
        <dbReference type="ARBA" id="ARBA00004651"/>
    </source>
</evidence>
<dbReference type="SMART" id="SM01381">
    <property type="entry name" value="7TM_GPCR_Srsx"/>
    <property type="match status" value="1"/>
</dbReference>
<comment type="caution">
    <text evidence="12">The sequence shown here is derived from an EMBL/GenBank/DDBJ whole genome shotgun (WGS) entry which is preliminary data.</text>
</comment>
<keyword evidence="4 10" id="KW-1133">Transmembrane helix</keyword>
<feature type="transmembrane region" description="Helical" evidence="10">
    <location>
        <begin position="38"/>
        <end position="58"/>
    </location>
</feature>
<dbReference type="GO" id="GO:0004995">
    <property type="term" value="F:tachykinin receptor activity"/>
    <property type="evidence" value="ECO:0007669"/>
    <property type="project" value="InterPro"/>
</dbReference>
<gene>
    <name evidence="12" type="ORF">PFISCL1PPCAC_17265</name>
</gene>
<proteinExistence type="inferred from homology"/>
<comment type="similarity">
    <text evidence="9">Belongs to the G-protein coupled receptor 1 family.</text>
</comment>
<dbReference type="Proteomes" id="UP001432322">
    <property type="component" value="Unassembled WGS sequence"/>
</dbReference>
<dbReference type="InterPro" id="IPR000276">
    <property type="entry name" value="GPCR_Rhodpsn"/>
</dbReference>
<dbReference type="Gene3D" id="1.20.1070.10">
    <property type="entry name" value="Rhodopsin 7-helix transmembrane proteins"/>
    <property type="match status" value="1"/>
</dbReference>
<dbReference type="GO" id="GO:0005886">
    <property type="term" value="C:plasma membrane"/>
    <property type="evidence" value="ECO:0007669"/>
    <property type="project" value="UniProtKB-SubCell"/>
</dbReference>
<evidence type="ECO:0000256" key="3">
    <source>
        <dbReference type="ARBA" id="ARBA00022692"/>
    </source>
</evidence>
<name>A0AAV5W323_9BILA</name>
<reference evidence="12" key="1">
    <citation type="submission" date="2023-10" db="EMBL/GenBank/DDBJ databases">
        <title>Genome assembly of Pristionchus species.</title>
        <authorList>
            <person name="Yoshida K."/>
            <person name="Sommer R.J."/>
        </authorList>
    </citation>
    <scope>NUCLEOTIDE SEQUENCE</scope>
    <source>
        <strain evidence="12">RS5133</strain>
    </source>
</reference>
<evidence type="ECO:0000256" key="6">
    <source>
        <dbReference type="ARBA" id="ARBA00023136"/>
    </source>
</evidence>
<dbReference type="InterPro" id="IPR001681">
    <property type="entry name" value="Neurokn_rcpt"/>
</dbReference>
<evidence type="ECO:0000259" key="11">
    <source>
        <dbReference type="PROSITE" id="PS50262"/>
    </source>
</evidence>
<dbReference type="PRINTS" id="PR00237">
    <property type="entry name" value="GPCRRHODOPSN"/>
</dbReference>
<feature type="transmembrane region" description="Helical" evidence="10">
    <location>
        <begin position="228"/>
        <end position="248"/>
    </location>
</feature>
<dbReference type="Pfam" id="PF00001">
    <property type="entry name" value="7tm_1"/>
    <property type="match status" value="1"/>
</dbReference>
<dbReference type="InterPro" id="IPR017452">
    <property type="entry name" value="GPCR_Rhodpsn_7TM"/>
</dbReference>
<dbReference type="PANTHER" id="PTHR46925">
    <property type="entry name" value="G-PROTEIN COUPLED RECEPTOR TKR-1-RELATED"/>
    <property type="match status" value="1"/>
</dbReference>
<keyword evidence="8 9" id="KW-0807">Transducer</keyword>
<keyword evidence="7 9" id="KW-0675">Receptor</keyword>
<evidence type="ECO:0000256" key="9">
    <source>
        <dbReference type="RuleBase" id="RU000688"/>
    </source>
</evidence>
<feature type="domain" description="G-protein coupled receptors family 1 profile" evidence="11">
    <location>
        <begin position="17"/>
        <end position="283"/>
    </location>
</feature>
<feature type="transmembrane region" description="Helical" evidence="10">
    <location>
        <begin position="116"/>
        <end position="141"/>
    </location>
</feature>
<comment type="subcellular location">
    <subcellularLocation>
        <location evidence="1">Cell membrane</location>
        <topology evidence="1">Multi-pass membrane protein</topology>
    </subcellularLocation>
</comment>